<protein>
    <submittedName>
        <fullName evidence="1">Uncharacterized protein</fullName>
    </submittedName>
</protein>
<accession>A0AAJ0E895</accession>
<evidence type="ECO:0000313" key="2">
    <source>
        <dbReference type="Proteomes" id="UP001243989"/>
    </source>
</evidence>
<dbReference type="GeneID" id="85473505"/>
<dbReference type="Proteomes" id="UP001243989">
    <property type="component" value="Unassembled WGS sequence"/>
</dbReference>
<comment type="caution">
    <text evidence="1">The sequence shown here is derived from an EMBL/GenBank/DDBJ whole genome shotgun (WGS) entry which is preliminary data.</text>
</comment>
<name>A0AAJ0E895_9PEZI</name>
<dbReference type="RefSeq" id="XP_060438584.1">
    <property type="nucleotide sequence ID" value="XM_060588643.1"/>
</dbReference>
<sequence>MASSLDDIAASLAAYCAFISAQNRRALEVYVPFIAAAVPDDLEDDDDVEELRLDGLNTLLDANLQDFGVSEPIKVLTRYDELAPKIGLDGTYVMQDHEGTSDEREATRREYLSIIEENLRRKSREDVRESISIPEDFRVPAGLVDGVVGYGLPVFRNETHPAFWWGCRVYLCPHAERVMTPEDLTRHANLPDCW</sequence>
<dbReference type="EMBL" id="JAHMHQ010000034">
    <property type="protein sequence ID" value="KAK1622589.1"/>
    <property type="molecule type" value="Genomic_DNA"/>
</dbReference>
<organism evidence="1 2">
    <name type="scientific">Colletotrichum phormii</name>
    <dbReference type="NCBI Taxonomy" id="359342"/>
    <lineage>
        <taxon>Eukaryota</taxon>
        <taxon>Fungi</taxon>
        <taxon>Dikarya</taxon>
        <taxon>Ascomycota</taxon>
        <taxon>Pezizomycotina</taxon>
        <taxon>Sordariomycetes</taxon>
        <taxon>Hypocreomycetidae</taxon>
        <taxon>Glomerellales</taxon>
        <taxon>Glomerellaceae</taxon>
        <taxon>Colletotrichum</taxon>
        <taxon>Colletotrichum acutatum species complex</taxon>
    </lineage>
</organism>
<keyword evidence="2" id="KW-1185">Reference proteome</keyword>
<evidence type="ECO:0000313" key="1">
    <source>
        <dbReference type="EMBL" id="KAK1622589.1"/>
    </source>
</evidence>
<proteinExistence type="predicted"/>
<reference evidence="1" key="1">
    <citation type="submission" date="2021-06" db="EMBL/GenBank/DDBJ databases">
        <title>Comparative genomics, transcriptomics and evolutionary studies reveal genomic signatures of adaptation to plant cell wall in hemibiotrophic fungi.</title>
        <authorList>
            <consortium name="DOE Joint Genome Institute"/>
            <person name="Baroncelli R."/>
            <person name="Diaz J.F."/>
            <person name="Benocci T."/>
            <person name="Peng M."/>
            <person name="Battaglia E."/>
            <person name="Haridas S."/>
            <person name="Andreopoulos W."/>
            <person name="Labutti K."/>
            <person name="Pangilinan J."/>
            <person name="Floch G.L."/>
            <person name="Makela M.R."/>
            <person name="Henrissat B."/>
            <person name="Grigoriev I.V."/>
            <person name="Crouch J.A."/>
            <person name="De Vries R.P."/>
            <person name="Sukno S.A."/>
            <person name="Thon M.R."/>
        </authorList>
    </citation>
    <scope>NUCLEOTIDE SEQUENCE</scope>
    <source>
        <strain evidence="1">CBS 102054</strain>
    </source>
</reference>
<gene>
    <name evidence="1" type="ORF">BDP81DRAFT_400084</name>
</gene>
<dbReference type="AlphaFoldDB" id="A0AAJ0E895"/>